<dbReference type="STRING" id="1178515.SY83_03560"/>
<evidence type="ECO:0000313" key="3">
    <source>
        <dbReference type="Proteomes" id="UP000076927"/>
    </source>
</evidence>
<evidence type="ECO:0000313" key="2">
    <source>
        <dbReference type="EMBL" id="ANE45537.1"/>
    </source>
</evidence>
<keyword evidence="1" id="KW-1133">Transmembrane helix</keyword>
<dbReference type="EMBL" id="CP011388">
    <property type="protein sequence ID" value="ANE45537.1"/>
    <property type="molecule type" value="Genomic_DNA"/>
</dbReference>
<dbReference type="RefSeq" id="WP_068604307.1">
    <property type="nucleotide sequence ID" value="NZ_CP011388.1"/>
</dbReference>
<protein>
    <submittedName>
        <fullName evidence="2">Uncharacterized protein</fullName>
    </submittedName>
</protein>
<name>A0A172TF82_9BACL</name>
<feature type="transmembrane region" description="Helical" evidence="1">
    <location>
        <begin position="32"/>
        <end position="50"/>
    </location>
</feature>
<gene>
    <name evidence="2" type="ORF">SY83_03560</name>
</gene>
<proteinExistence type="predicted"/>
<keyword evidence="3" id="KW-1185">Reference proteome</keyword>
<dbReference type="OrthoDB" id="9949410at2"/>
<reference evidence="2 3" key="1">
    <citation type="submission" date="2015-01" db="EMBL/GenBank/DDBJ databases">
        <title>Paenibacillus swuensis/DY6/whole genome sequencing.</title>
        <authorList>
            <person name="Kim M.K."/>
            <person name="Srinivasan S."/>
            <person name="Lee J.-J."/>
        </authorList>
    </citation>
    <scope>NUCLEOTIDE SEQUENCE [LARGE SCALE GENOMIC DNA]</scope>
    <source>
        <strain evidence="2 3">DY6</strain>
    </source>
</reference>
<keyword evidence="1" id="KW-0812">Transmembrane</keyword>
<dbReference type="Proteomes" id="UP000076927">
    <property type="component" value="Chromosome"/>
</dbReference>
<dbReference type="PATRIC" id="fig|1178515.4.peg.704"/>
<evidence type="ECO:0000256" key="1">
    <source>
        <dbReference type="SAM" id="Phobius"/>
    </source>
</evidence>
<accession>A0A172TF82</accession>
<keyword evidence="1" id="KW-0472">Membrane</keyword>
<dbReference type="KEGG" id="pswu:SY83_03560"/>
<organism evidence="2 3">
    <name type="scientific">Paenibacillus swuensis</name>
    <dbReference type="NCBI Taxonomy" id="1178515"/>
    <lineage>
        <taxon>Bacteria</taxon>
        <taxon>Bacillati</taxon>
        <taxon>Bacillota</taxon>
        <taxon>Bacilli</taxon>
        <taxon>Bacillales</taxon>
        <taxon>Paenibacillaceae</taxon>
        <taxon>Paenibacillus</taxon>
    </lineage>
</organism>
<dbReference type="AlphaFoldDB" id="A0A172TF82"/>
<sequence length="59" mass="6407">MRNAVPLVNSILLVVYILLSRSEVSVPDFVEGALIGLILAGSIYSIFQFSKNRGKKLVG</sequence>